<dbReference type="SUPFAM" id="SSF56112">
    <property type="entry name" value="Protein kinase-like (PK-like)"/>
    <property type="match status" value="1"/>
</dbReference>
<protein>
    <recommendedName>
        <fullName evidence="4">DUF2252 domain-containing protein</fullName>
    </recommendedName>
</protein>
<dbReference type="InterPro" id="IPR011009">
    <property type="entry name" value="Kinase-like_dom_sf"/>
</dbReference>
<feature type="signal peptide" evidence="1">
    <location>
        <begin position="1"/>
        <end position="21"/>
    </location>
</feature>
<dbReference type="PANTHER" id="PTHR39441:SF1">
    <property type="entry name" value="DUF2252 DOMAIN-CONTAINING PROTEIN"/>
    <property type="match status" value="1"/>
</dbReference>
<feature type="chain" id="PRO_5001941155" description="DUF2252 domain-containing protein" evidence="1">
    <location>
        <begin position="22"/>
        <end position="455"/>
    </location>
</feature>
<evidence type="ECO:0000313" key="2">
    <source>
        <dbReference type="EMBL" id="KGF73528.1"/>
    </source>
</evidence>
<dbReference type="Proteomes" id="UP000030170">
    <property type="component" value="Unassembled WGS sequence"/>
</dbReference>
<keyword evidence="1" id="KW-0732">Signal</keyword>
<gene>
    <name evidence="2" type="ORF">DO97_18680</name>
</gene>
<keyword evidence="3" id="KW-1185">Reference proteome</keyword>
<reference evidence="2 3" key="1">
    <citation type="journal article" date="2014" name="Mol. Ecol.">
        <title>Evolution of Synechococcus.</title>
        <authorList>
            <person name="Dvorak P."/>
            <person name="Casamatta D."/>
            <person name="Hasler P."/>
            <person name="Poulickova A."/>
            <person name="Ondrej V."/>
            <person name="Sanges R."/>
        </authorList>
    </citation>
    <scope>NUCLEOTIDE SEQUENCE [LARGE SCALE GENOMIC DNA]</scope>
    <source>
        <strain evidence="2 3">CAUP A 1101</strain>
    </source>
</reference>
<dbReference type="InterPro" id="IPR018721">
    <property type="entry name" value="DUF2252"/>
</dbReference>
<dbReference type="Pfam" id="PF10009">
    <property type="entry name" value="DUF2252"/>
    <property type="match status" value="1"/>
</dbReference>
<evidence type="ECO:0000256" key="1">
    <source>
        <dbReference type="SAM" id="SignalP"/>
    </source>
</evidence>
<name>A0A098TRU2_9CYAN</name>
<dbReference type="EMBL" id="JJML01000007">
    <property type="protein sequence ID" value="KGF73528.1"/>
    <property type="molecule type" value="Genomic_DNA"/>
</dbReference>
<organism evidence="2 3">
    <name type="scientific">Neosynechococcus sphagnicola sy1</name>
    <dbReference type="NCBI Taxonomy" id="1497020"/>
    <lineage>
        <taxon>Bacteria</taxon>
        <taxon>Bacillati</taxon>
        <taxon>Cyanobacteriota</taxon>
        <taxon>Cyanophyceae</taxon>
        <taxon>Neosynechococcales</taxon>
        <taxon>Neosynechococcaceae</taxon>
        <taxon>Neosynechococcus</taxon>
    </lineage>
</organism>
<proteinExistence type="predicted"/>
<evidence type="ECO:0008006" key="4">
    <source>
        <dbReference type="Google" id="ProtNLM"/>
    </source>
</evidence>
<dbReference type="PANTHER" id="PTHR39441">
    <property type="entry name" value="DUF2252 DOMAIN-CONTAINING PROTEIN"/>
    <property type="match status" value="1"/>
</dbReference>
<evidence type="ECO:0000313" key="3">
    <source>
        <dbReference type="Proteomes" id="UP000030170"/>
    </source>
</evidence>
<sequence length="455" mass="50593">MAIAFLSLLALLLWYLWPANAASSRYSWVVSEIYNFNHPYKAQLPQELATKMQRMSTNAFAFYRGTAHLFYKDMTTLPASSFVNSSTNYVWLEGDMHLQNMGAFRDSSDNDIFDVTDFDEAYLGSYTWDLRRMAVSIMLAAKANGIGSSDRQDVVRSFLDAYFDKIKDFKGTNDELSYRLNTGNTSGYVKDLIQGVAGESRSSFLSKYTTVNASGSRLFKVTPGELEYVSSSTSSSILAAMTGYVNSIPSSKRYSSSYYTVKDIRLKLGSGIGSLGKYRYYVLIEGPSASTSDDVILQMKQESSSAVAIAAPGRLPASQYGYHEGQRVTISTKAMLTNTDVLLGYATISGVPYMVREKSPYQVDFDYTQLTSKSKFTDAVTYMGKAMAKDHALADKDYNAAIVSYSQDKEVTDIVDGNRGTFKDEMIAFTLDYTTQVENDYNSFLSAYQSGTTLY</sequence>
<dbReference type="AlphaFoldDB" id="A0A098TRU2"/>
<accession>A0A098TRU2</accession>
<comment type="caution">
    <text evidence="2">The sequence shown here is derived from an EMBL/GenBank/DDBJ whole genome shotgun (WGS) entry which is preliminary data.</text>
</comment>